<dbReference type="Pfam" id="PF01541">
    <property type="entry name" value="GIY-YIG"/>
    <property type="match status" value="1"/>
</dbReference>
<dbReference type="PANTHER" id="PTHR21301">
    <property type="entry name" value="REVERSE TRANSCRIPTASE"/>
    <property type="match status" value="1"/>
</dbReference>
<dbReference type="InterPro" id="IPR000305">
    <property type="entry name" value="GIY-YIG_endonuc"/>
</dbReference>
<dbReference type="AlphaFoldDB" id="A0A974DH18"/>
<evidence type="ECO:0000259" key="1">
    <source>
        <dbReference type="PROSITE" id="PS50164"/>
    </source>
</evidence>
<evidence type="ECO:0000313" key="2">
    <source>
        <dbReference type="EMBL" id="OCT91869.1"/>
    </source>
</evidence>
<accession>A0A974DH18</accession>
<feature type="domain" description="GIY-YIG" evidence="1">
    <location>
        <begin position="163"/>
        <end position="262"/>
    </location>
</feature>
<protein>
    <recommendedName>
        <fullName evidence="1">GIY-YIG domain-containing protein</fullName>
    </recommendedName>
</protein>
<name>A0A974DH18_XENLA</name>
<organism evidence="2 3">
    <name type="scientific">Xenopus laevis</name>
    <name type="common">African clawed frog</name>
    <dbReference type="NCBI Taxonomy" id="8355"/>
    <lineage>
        <taxon>Eukaryota</taxon>
        <taxon>Metazoa</taxon>
        <taxon>Chordata</taxon>
        <taxon>Craniata</taxon>
        <taxon>Vertebrata</taxon>
        <taxon>Euteleostomi</taxon>
        <taxon>Amphibia</taxon>
        <taxon>Batrachia</taxon>
        <taxon>Anura</taxon>
        <taxon>Pipoidea</taxon>
        <taxon>Pipidae</taxon>
        <taxon>Xenopodinae</taxon>
        <taxon>Xenopus</taxon>
        <taxon>Xenopus</taxon>
    </lineage>
</organism>
<dbReference type="SUPFAM" id="SSF82771">
    <property type="entry name" value="GIY-YIG endonuclease"/>
    <property type="match status" value="1"/>
</dbReference>
<gene>
    <name evidence="2" type="ORF">XELAEV_18014926mg</name>
</gene>
<reference evidence="3" key="1">
    <citation type="journal article" date="2016" name="Nature">
        <title>Genome evolution in the allotetraploid frog Xenopus laevis.</title>
        <authorList>
            <person name="Session A.M."/>
            <person name="Uno Y."/>
            <person name="Kwon T."/>
            <person name="Chapman J.A."/>
            <person name="Toyoda A."/>
            <person name="Takahashi S."/>
            <person name="Fukui A."/>
            <person name="Hikosaka A."/>
            <person name="Suzuki A."/>
            <person name="Kondo M."/>
            <person name="van Heeringen S.J."/>
            <person name="Quigley I."/>
            <person name="Heinz S."/>
            <person name="Ogino H."/>
            <person name="Ochi H."/>
            <person name="Hellsten U."/>
            <person name="Lyons J.B."/>
            <person name="Simakov O."/>
            <person name="Putnam N."/>
            <person name="Stites J."/>
            <person name="Kuroki Y."/>
            <person name="Tanaka T."/>
            <person name="Michiue T."/>
            <person name="Watanabe M."/>
            <person name="Bogdanovic O."/>
            <person name="Lister R."/>
            <person name="Georgiou G."/>
            <person name="Paranjpe S.S."/>
            <person name="van Kruijsbergen I."/>
            <person name="Shu S."/>
            <person name="Carlson J."/>
            <person name="Kinoshita T."/>
            <person name="Ohta Y."/>
            <person name="Mawaribuchi S."/>
            <person name="Jenkins J."/>
            <person name="Grimwood J."/>
            <person name="Schmutz J."/>
            <person name="Mitros T."/>
            <person name="Mozaffari S.V."/>
            <person name="Suzuki Y."/>
            <person name="Haramoto Y."/>
            <person name="Yamamoto T.S."/>
            <person name="Takagi C."/>
            <person name="Heald R."/>
            <person name="Miller K."/>
            <person name="Haudenschild C."/>
            <person name="Kitzman J."/>
            <person name="Nakayama T."/>
            <person name="Izutsu Y."/>
            <person name="Robert J."/>
            <person name="Fortriede J."/>
            <person name="Burns K."/>
            <person name="Lotay V."/>
            <person name="Karimi K."/>
            <person name="Yasuoka Y."/>
            <person name="Dichmann D.S."/>
            <person name="Flajnik M.F."/>
            <person name="Houston D.W."/>
            <person name="Shendure J."/>
            <person name="DuPasquier L."/>
            <person name="Vize P.D."/>
            <person name="Zorn A.M."/>
            <person name="Ito M."/>
            <person name="Marcotte E.M."/>
            <person name="Wallingford J.B."/>
            <person name="Ito Y."/>
            <person name="Asashima M."/>
            <person name="Ueno N."/>
            <person name="Matsuda Y."/>
            <person name="Veenstra G.J."/>
            <person name="Fujiyama A."/>
            <person name="Harland R.M."/>
            <person name="Taira M."/>
            <person name="Rokhsar D.S."/>
        </authorList>
    </citation>
    <scope>NUCLEOTIDE SEQUENCE [LARGE SCALE GENOMIC DNA]</scope>
    <source>
        <strain evidence="3">J</strain>
    </source>
</reference>
<dbReference type="InterPro" id="IPR035901">
    <property type="entry name" value="GIY-YIG_endonuc_sf"/>
</dbReference>
<sequence length="272" mass="31226">MMIWQGSEQLLREFVSKLNTNQFNISFTMNFDSSKLEFLDIEIKKDAQGLISTNLFRKKTASNSLLHAKSMHPFKSLGYSLQGPQLGYSLVTSRPLFTYKKNTSIGNLLTQSHFQKQPNKSCCKTLGRFRCGDCEQCRFIKPSKMFGKTGLEFKMYHYTCCTTTHVIYLFTCHCGSLYVGKTKRPLKRRIYEHLLDIKNCNLLSSIAKHIHCAHGGIFAGSFFQGIDRIHGDLRGGDLDKRFLQLETTWIFKLNTYKSELGLNGHLNFQAFI</sequence>
<evidence type="ECO:0000313" key="3">
    <source>
        <dbReference type="Proteomes" id="UP000694892"/>
    </source>
</evidence>
<dbReference type="Proteomes" id="UP000694892">
    <property type="component" value="Chromosome 2S"/>
</dbReference>
<dbReference type="PANTHER" id="PTHR21301:SF12">
    <property type="match status" value="1"/>
</dbReference>
<dbReference type="EMBL" id="CM004469">
    <property type="protein sequence ID" value="OCT91869.1"/>
    <property type="molecule type" value="Genomic_DNA"/>
</dbReference>
<dbReference type="PROSITE" id="PS50164">
    <property type="entry name" value="GIY_YIG"/>
    <property type="match status" value="1"/>
</dbReference>
<proteinExistence type="predicted"/>